<dbReference type="InterPro" id="IPR024790">
    <property type="entry name" value="APC4_long_dom"/>
</dbReference>
<sequence length="955" mass="108481">MHLGWSTLPTDLDPYEPQSYGLLAIVDAGGWTRLSINGLLDIGVVGYDRPQDVMGVHIDEESLSYLLLLTARTTTTTTNTGRLIELQQFSLPYIGRYANELAVIESMATSTSRLLNEMHEACRLLKTEYHAYRQSIDEQVRVLASLLWRHGDDSTPRDAFLYFMASLSVTGAFEQFFEQNLTEHDIKRWRATGQKSLGAMQEAVKEVLHPSVEQLRQIIHKVQTFTHCPLGFRSKDIEHGLVAVDRFVSLVTQLSVELDHEIECFNEFTTWLSFASGTLAAGKHYKEHRPIRFKQELVQGFLKRSLAGEQYRSAANGAAGDDSDNDDGDDPFREVKRGTDQLYAYFHKTSTGRVKLSGGFHKITELMRKIFSSSMDTINNNIKLTSTLTIARTREDAQPCSAMRIINDKPTQSTIDANIQMPTTNAVLANAMDTITAVQVARIPLAVCTSSAATMASDARHRLRVLDMHFFDDDTLCLRVELAKDKHREYPIEHRRERAWLRQYVRRLAAAGLRNSLLTTQPDWFLAYCRRRNAEKNMLRNRWLERSITSRITVESSDRGSLTTFNYRDGLWMVMAADARRTLLYHSERHSLYVLRADMASTKQAMTMSPSLFANAHLYELAWPMAPQYVTNAIMDDAFLVAECHSDDRRQSWLCVWSRGAPFVISGPGMVISLVMLCGDWLLARIPYTSDPTHTWSCLQMYNLRVRQWCPGSIILRPYQRPSLLDMDEEAAYVHVCFTKGIDTTVQWQMWRFSLRDPMRCFDSGTFPRPIVPIAATSSNVSSSSNNNGNVRAREESAIAGISYCYSESYSNNAVVYDIAVFTSTPYHILALQHIGHASRSRERDPVVWRLAMTGTIDLVEAIDYIAPLLGSAFVLVHRHDASHRVYNAYTGETCLPWASSSRDFIVRYKSLLLSSTHLVTIRANDLTVLDYLPLDKKCKRISTLLGYMSDRDEQ</sequence>
<protein>
    <recommendedName>
        <fullName evidence="1">Anaphase-promoting complex subunit 4</fullName>
    </recommendedName>
</protein>
<name>A0A4P9YXV7_9FUNG</name>
<dbReference type="PANTHER" id="PTHR13260">
    <property type="entry name" value="ANAPHASE PROMOTING COMPLEX SUBUNIT 4 APC4"/>
    <property type="match status" value="1"/>
</dbReference>
<dbReference type="GO" id="GO:0031145">
    <property type="term" value="P:anaphase-promoting complex-dependent catabolic process"/>
    <property type="evidence" value="ECO:0007669"/>
    <property type="project" value="InterPro"/>
</dbReference>
<evidence type="ECO:0000313" key="8">
    <source>
        <dbReference type="Proteomes" id="UP000278143"/>
    </source>
</evidence>
<dbReference type="GO" id="GO:0070979">
    <property type="term" value="P:protein K11-linked ubiquitination"/>
    <property type="evidence" value="ECO:0007669"/>
    <property type="project" value="TreeGrafter"/>
</dbReference>
<evidence type="ECO:0000313" key="7">
    <source>
        <dbReference type="EMBL" id="RKP24864.1"/>
    </source>
</evidence>
<reference evidence="8" key="1">
    <citation type="journal article" date="2018" name="Nat. Microbiol.">
        <title>Leveraging single-cell genomics to expand the fungal tree of life.</title>
        <authorList>
            <person name="Ahrendt S.R."/>
            <person name="Quandt C.A."/>
            <person name="Ciobanu D."/>
            <person name="Clum A."/>
            <person name="Salamov A."/>
            <person name="Andreopoulos B."/>
            <person name="Cheng J.F."/>
            <person name="Woyke T."/>
            <person name="Pelin A."/>
            <person name="Henrissat B."/>
            <person name="Reynolds N.K."/>
            <person name="Benny G.L."/>
            <person name="Smith M.E."/>
            <person name="James T.Y."/>
            <person name="Grigoriev I.V."/>
        </authorList>
    </citation>
    <scope>NUCLEOTIDE SEQUENCE [LARGE SCALE GENOMIC DNA]</scope>
    <source>
        <strain evidence="8">Benny S71-1</strain>
    </source>
</reference>
<gene>
    <name evidence="7" type="ORF">SYNPS1DRAFT_23092</name>
</gene>
<keyword evidence="2" id="KW-0132">Cell division</keyword>
<accession>A0A4P9YXV7</accession>
<dbReference type="InterPro" id="IPR024789">
    <property type="entry name" value="APC4"/>
</dbReference>
<dbReference type="EMBL" id="KZ989997">
    <property type="protein sequence ID" value="RKP24864.1"/>
    <property type="molecule type" value="Genomic_DNA"/>
</dbReference>
<organism evidence="7 8">
    <name type="scientific">Syncephalis pseudoplumigaleata</name>
    <dbReference type="NCBI Taxonomy" id="1712513"/>
    <lineage>
        <taxon>Eukaryota</taxon>
        <taxon>Fungi</taxon>
        <taxon>Fungi incertae sedis</taxon>
        <taxon>Zoopagomycota</taxon>
        <taxon>Zoopagomycotina</taxon>
        <taxon>Zoopagomycetes</taxon>
        <taxon>Zoopagales</taxon>
        <taxon>Piptocephalidaceae</taxon>
        <taxon>Syncephalis</taxon>
    </lineage>
</organism>
<keyword evidence="3" id="KW-0498">Mitosis</keyword>
<keyword evidence="5" id="KW-0131">Cell cycle</keyword>
<evidence type="ECO:0000256" key="4">
    <source>
        <dbReference type="ARBA" id="ARBA00022786"/>
    </source>
</evidence>
<feature type="domain" description="Anaphase-promoting complex subunit 4 long" evidence="6">
    <location>
        <begin position="86"/>
        <end position="276"/>
    </location>
</feature>
<dbReference type="GO" id="GO:0005680">
    <property type="term" value="C:anaphase-promoting complex"/>
    <property type="evidence" value="ECO:0007669"/>
    <property type="project" value="InterPro"/>
</dbReference>
<keyword evidence="8" id="KW-1185">Reference proteome</keyword>
<proteinExistence type="predicted"/>
<evidence type="ECO:0000256" key="1">
    <source>
        <dbReference type="ARBA" id="ARBA00016067"/>
    </source>
</evidence>
<evidence type="ECO:0000259" key="6">
    <source>
        <dbReference type="Pfam" id="PF12896"/>
    </source>
</evidence>
<dbReference type="Pfam" id="PF12896">
    <property type="entry name" value="ANAPC4"/>
    <property type="match status" value="1"/>
</dbReference>
<evidence type="ECO:0000256" key="2">
    <source>
        <dbReference type="ARBA" id="ARBA00022618"/>
    </source>
</evidence>
<dbReference type="GO" id="GO:0051301">
    <property type="term" value="P:cell division"/>
    <property type="evidence" value="ECO:0007669"/>
    <property type="project" value="UniProtKB-KW"/>
</dbReference>
<evidence type="ECO:0000256" key="3">
    <source>
        <dbReference type="ARBA" id="ARBA00022776"/>
    </source>
</evidence>
<dbReference type="PANTHER" id="PTHR13260:SF0">
    <property type="entry name" value="ANAPHASE-PROMOTING COMPLEX SUBUNIT 4"/>
    <property type="match status" value="1"/>
</dbReference>
<dbReference type="AlphaFoldDB" id="A0A4P9YXV7"/>
<keyword evidence="4" id="KW-0833">Ubl conjugation pathway</keyword>
<dbReference type="OrthoDB" id="2110451at2759"/>
<dbReference type="GO" id="GO:0034399">
    <property type="term" value="C:nuclear periphery"/>
    <property type="evidence" value="ECO:0007669"/>
    <property type="project" value="TreeGrafter"/>
</dbReference>
<evidence type="ECO:0000256" key="5">
    <source>
        <dbReference type="ARBA" id="ARBA00023306"/>
    </source>
</evidence>
<dbReference type="Proteomes" id="UP000278143">
    <property type="component" value="Unassembled WGS sequence"/>
</dbReference>